<evidence type="ECO:0000313" key="10">
    <source>
        <dbReference type="Proteomes" id="UP001206548"/>
    </source>
</evidence>
<feature type="transmembrane region" description="Helical" evidence="7">
    <location>
        <begin position="270"/>
        <end position="291"/>
    </location>
</feature>
<evidence type="ECO:0000256" key="4">
    <source>
        <dbReference type="ARBA" id="ARBA00022692"/>
    </source>
</evidence>
<organism evidence="9 10">
    <name type="scientific">Streptococcus sciuri</name>
    <dbReference type="NCBI Taxonomy" id="2973939"/>
    <lineage>
        <taxon>Bacteria</taxon>
        <taxon>Bacillati</taxon>
        <taxon>Bacillota</taxon>
        <taxon>Bacilli</taxon>
        <taxon>Lactobacillales</taxon>
        <taxon>Streptococcaceae</taxon>
        <taxon>Streptococcus</taxon>
    </lineage>
</organism>
<evidence type="ECO:0000256" key="7">
    <source>
        <dbReference type="SAM" id="Phobius"/>
    </source>
</evidence>
<proteinExistence type="inferred from homology"/>
<dbReference type="PANTHER" id="PTHR30576">
    <property type="entry name" value="COLANIC BIOSYNTHESIS UDP-GLUCOSE LIPID CARRIER TRANSFERASE"/>
    <property type="match status" value="1"/>
</dbReference>
<feature type="transmembrane region" description="Helical" evidence="7">
    <location>
        <begin position="74"/>
        <end position="95"/>
    </location>
</feature>
<feature type="domain" description="Bacterial sugar transferase" evidence="8">
    <location>
        <begin position="265"/>
        <end position="454"/>
    </location>
</feature>
<comment type="caution">
    <text evidence="9">The sequence shown here is derived from an EMBL/GenBank/DDBJ whole genome shotgun (WGS) entry which is preliminary data.</text>
</comment>
<keyword evidence="6 7" id="KW-0472">Membrane</keyword>
<dbReference type="EMBL" id="JANUXX010000001">
    <property type="protein sequence ID" value="MCS4487692.1"/>
    <property type="molecule type" value="Genomic_DNA"/>
</dbReference>
<dbReference type="RefSeq" id="WP_259136956.1">
    <property type="nucleotide sequence ID" value="NZ_JANUXX010000001.1"/>
</dbReference>
<protein>
    <submittedName>
        <fullName evidence="9">Sugar transferase</fullName>
    </submittedName>
</protein>
<dbReference type="InterPro" id="IPR017475">
    <property type="entry name" value="EPS_sugar_tfrase"/>
</dbReference>
<gene>
    <name evidence="9" type="ORF">NXS10_01695</name>
</gene>
<feature type="transmembrane region" description="Helical" evidence="7">
    <location>
        <begin position="107"/>
        <end position="126"/>
    </location>
</feature>
<evidence type="ECO:0000256" key="3">
    <source>
        <dbReference type="ARBA" id="ARBA00022679"/>
    </source>
</evidence>
<keyword evidence="10" id="KW-1185">Reference proteome</keyword>
<dbReference type="NCBIfam" id="TIGR03025">
    <property type="entry name" value="EPS_sugtrans"/>
    <property type="match status" value="1"/>
</dbReference>
<dbReference type="Pfam" id="PF02397">
    <property type="entry name" value="Bac_transf"/>
    <property type="match status" value="1"/>
</dbReference>
<reference evidence="9 10" key="1">
    <citation type="journal article" date="2023" name="Int. J. Syst. Evol. Microbiol.">
        <title>Streptococcus sciuri sp. nov., Staphylococcus marylandisciuri sp. nov. and Staphylococcus americanisciuri sp. nov., isolated from faeces of eastern grey squirrel (Sciurus carolinensis).</title>
        <authorList>
            <person name="Volokhov D.V."/>
            <person name="Zagorodnyaya T.A."/>
            <person name="Furtak V.A."/>
            <person name="Nattanmai G."/>
            <person name="Randall L."/>
            <person name="Jose S."/>
            <person name="Gao Y."/>
            <person name="Eisenberg T."/>
            <person name="Delmonte P."/>
            <person name="Blom J."/>
            <person name="Mitchell K.K."/>
        </authorList>
    </citation>
    <scope>NUCLEOTIDE SEQUENCE [LARGE SCALE GENOMIC DNA]</scope>
    <source>
        <strain evidence="9 10">SQ9-PEA</strain>
    </source>
</reference>
<evidence type="ECO:0000256" key="2">
    <source>
        <dbReference type="ARBA" id="ARBA00006464"/>
    </source>
</evidence>
<evidence type="ECO:0000256" key="1">
    <source>
        <dbReference type="ARBA" id="ARBA00004141"/>
    </source>
</evidence>
<dbReference type="PANTHER" id="PTHR30576:SF10">
    <property type="entry name" value="SLL5057 PROTEIN"/>
    <property type="match status" value="1"/>
</dbReference>
<keyword evidence="4 7" id="KW-0812">Transmembrane</keyword>
<evidence type="ECO:0000256" key="6">
    <source>
        <dbReference type="ARBA" id="ARBA00023136"/>
    </source>
</evidence>
<evidence type="ECO:0000313" key="9">
    <source>
        <dbReference type="EMBL" id="MCS4487692.1"/>
    </source>
</evidence>
<comment type="similarity">
    <text evidence="2">Belongs to the bacterial sugar transferase family.</text>
</comment>
<dbReference type="Proteomes" id="UP001206548">
    <property type="component" value="Unassembled WGS sequence"/>
</dbReference>
<evidence type="ECO:0000259" key="8">
    <source>
        <dbReference type="Pfam" id="PF02397"/>
    </source>
</evidence>
<feature type="transmembrane region" description="Helical" evidence="7">
    <location>
        <begin position="41"/>
        <end position="62"/>
    </location>
</feature>
<keyword evidence="3 9" id="KW-0808">Transferase</keyword>
<evidence type="ECO:0000256" key="5">
    <source>
        <dbReference type="ARBA" id="ARBA00022989"/>
    </source>
</evidence>
<sequence>MFSEPPQKKTIYLIGDSLAIIFTFLVLACFFNHPFLYNPKFLFAVVFCGEFYAIWLDTYSSVFMGSYREEIKSAFIFSLVILVISVLVVYGTHLLGSDAIVPLDGHYMFSQLFLGTGLLFLGRLLVKLLSKVLFVETSNVILLTNFKSEEKLVRELYQNGYRVLAYFSQNAPSVPFLQVPILHDFEEVRRLLSQNEVSEVFVTSDAFSDFDRNRDHFNALGLSVNLAFDVSREENLSKLTFHRIGSISTLTSSLNHIHLGSLIFKRLCDIVFSIIGLFITGIVAIIIYPIVQKQSRGSLIFKQKRVGKNGKIFEIYKFRSMYLDAEKRKKELMKENELTSDLMFKMKDDPRIFPFGQKMRNWSIDELPQFINVLKGEMSLIGTRPPTVNEYSKYELHHFKRLAMKPGITGMWQVNGRSNITDFEEVVALDMYYIKNWSIWLDVKIFLKTIKVILVKEGSK</sequence>
<keyword evidence="5 7" id="KW-1133">Transmembrane helix</keyword>
<comment type="subcellular location">
    <subcellularLocation>
        <location evidence="1">Membrane</location>
        <topology evidence="1">Multi-pass membrane protein</topology>
    </subcellularLocation>
</comment>
<dbReference type="GO" id="GO:0016740">
    <property type="term" value="F:transferase activity"/>
    <property type="evidence" value="ECO:0007669"/>
    <property type="project" value="UniProtKB-KW"/>
</dbReference>
<dbReference type="InterPro" id="IPR003362">
    <property type="entry name" value="Bact_transf"/>
</dbReference>
<feature type="transmembrane region" description="Helical" evidence="7">
    <location>
        <begin position="12"/>
        <end position="35"/>
    </location>
</feature>
<accession>A0ABT2F7A0</accession>
<name>A0ABT2F7A0_9STRE</name>